<dbReference type="RefSeq" id="WP_255310171.1">
    <property type="nucleotide sequence ID" value="NZ_JASJUS010000001.1"/>
</dbReference>
<dbReference type="EMBL" id="JASJUS010000001">
    <property type="protein sequence ID" value="MDL2075190.1"/>
    <property type="molecule type" value="Genomic_DNA"/>
</dbReference>
<proteinExistence type="predicted"/>
<evidence type="ECO:0000313" key="2">
    <source>
        <dbReference type="Proteomes" id="UP001241926"/>
    </source>
</evidence>
<accession>A0ABT7IRI2</accession>
<organism evidence="1 2">
    <name type="scientific">Streptomyces fuscus</name>
    <dbReference type="NCBI Taxonomy" id="3048495"/>
    <lineage>
        <taxon>Bacteria</taxon>
        <taxon>Bacillati</taxon>
        <taxon>Actinomycetota</taxon>
        <taxon>Actinomycetes</taxon>
        <taxon>Kitasatosporales</taxon>
        <taxon>Streptomycetaceae</taxon>
        <taxon>Streptomyces</taxon>
    </lineage>
</organism>
<gene>
    <name evidence="1" type="ORF">QNN03_01910</name>
</gene>
<name>A0ABT7IRI2_9ACTN</name>
<dbReference type="Proteomes" id="UP001241926">
    <property type="component" value="Unassembled WGS sequence"/>
</dbReference>
<protein>
    <submittedName>
        <fullName evidence="1">Uncharacterized protein</fullName>
    </submittedName>
</protein>
<sequence>MVHIPRAQRLVDALATLPPEHRERLLRSETQLIEHLDKTRAWGV</sequence>
<comment type="caution">
    <text evidence="1">The sequence shown here is derived from an EMBL/GenBank/DDBJ whole genome shotgun (WGS) entry which is preliminary data.</text>
</comment>
<keyword evidence="2" id="KW-1185">Reference proteome</keyword>
<reference evidence="1 2" key="1">
    <citation type="submission" date="2023-05" db="EMBL/GenBank/DDBJ databases">
        <title>Streptomyces fuscus sp. nov., a brown-black pigment producing actinomyces isolated from dry sand of Sea duck farm.</title>
        <authorList>
            <person name="Xie J."/>
            <person name="Shen N."/>
        </authorList>
    </citation>
    <scope>NUCLEOTIDE SEQUENCE [LARGE SCALE GENOMIC DNA]</scope>
    <source>
        <strain evidence="1 2">GXMU-J15</strain>
    </source>
</reference>
<evidence type="ECO:0000313" key="1">
    <source>
        <dbReference type="EMBL" id="MDL2075190.1"/>
    </source>
</evidence>